<dbReference type="Pfam" id="PF12274">
    <property type="entry name" value="DUF3615"/>
    <property type="match status" value="1"/>
</dbReference>
<dbReference type="OrthoDB" id="692350at2759"/>
<comment type="caution">
    <text evidence="3">The sequence shown here is derived from an EMBL/GenBank/DDBJ whole genome shotgun (WGS) entry which is preliminary data.</text>
</comment>
<evidence type="ECO:0000313" key="4">
    <source>
        <dbReference type="Proteomes" id="UP000324897"/>
    </source>
</evidence>
<accession>A0A5J9WT60</accession>
<reference evidence="3 4" key="1">
    <citation type="journal article" date="2019" name="Sci. Rep.">
        <title>A high-quality genome of Eragrostis curvula grass provides insights into Poaceae evolution and supports new strategies to enhance forage quality.</title>
        <authorList>
            <person name="Carballo J."/>
            <person name="Santos B.A.C.M."/>
            <person name="Zappacosta D."/>
            <person name="Garbus I."/>
            <person name="Selva J.P."/>
            <person name="Gallo C.A."/>
            <person name="Diaz A."/>
            <person name="Albertini E."/>
            <person name="Caccamo M."/>
            <person name="Echenique V."/>
        </authorList>
    </citation>
    <scope>NUCLEOTIDE SEQUENCE [LARGE SCALE GENOMIC DNA]</scope>
    <source>
        <strain evidence="4">cv. Victoria</strain>
        <tissue evidence="3">Leaf</tissue>
    </source>
</reference>
<sequence length="756" mass="84781">MALVSNGNPRLRVYEPSFSCQFPSDEEESACRSRVLYKIHISYQKALKQLNKVRAAEGRMAARRFLYGGLCFGFLDPVSNIVFNTLIPYNKSRPESRPYKREEPVVVVSERKLKELARRSLDGLVAFLVRFFPDLAECQALRYLLLAEADLLVASRIPLSDLGMRRFGSTSEAAAAEDALDMALECAALAAGHPEPTSLVRAWRSVSSRHVRLLLADQTDSRRSRSVRLRLRELARLLLNQSRSRSDPWLPWHLAASRGLCPCPVPFKHTTFLKRTLQDAIHGFYLQALARLPAGELRSRFHRSLVKAGHCYGPLDPVSNIIINTIWYDAQFPPKTKLERDMIGNLSLHRIENRSLYGLASFLCTRYHRLDFHQAVRCLLRADANLILADPYYFQTENNAIPAAFGLVGNHVTLGCRAATGICGALDCDKLDTTQGQSPDTDIQQAFLAAATAAHHPNPDAQVKLLTSCNKDSLGSALLLLLQGPDQLSSEDVQQLARLLCPHPPPPCKTPLPPFPLTEYPAIELDRMHTRVLKKVNAVLDAYSPPMPNGDPMFQLHVICAVNDEVSGPVYLEGGSRPPHTYYHTHLNFIATSKCSDGVRVLFFAELSNNDKDISFCCPVSLPEPCAEHVRCLYCDYVGARILHPVGEDFHGHKREFEKMICGEDPCDDEFNPALMRPYYTTMKIFNNSRLIAEMVNDSIKDDSLYDDSFVFCGNRSEESLSLSSSDNSRDSYNSSSSDEYHLRKWFNLLPSSSLC</sequence>
<protein>
    <submittedName>
        <fullName evidence="3">Uncharacterized protein</fullName>
    </submittedName>
</protein>
<dbReference type="PANTHER" id="PTHR33120">
    <property type="entry name" value="EXPRESSED PROTEIN-RELATED"/>
    <property type="match status" value="1"/>
</dbReference>
<feature type="domain" description="PIR2-like helical" evidence="2">
    <location>
        <begin position="38"/>
        <end position="156"/>
    </location>
</feature>
<keyword evidence="4" id="KW-1185">Reference proteome</keyword>
<name>A0A5J9WT60_9POAL</name>
<dbReference type="Proteomes" id="UP000324897">
    <property type="component" value="Chromosome 6"/>
</dbReference>
<dbReference type="AlphaFoldDB" id="A0A5J9WT60"/>
<dbReference type="EMBL" id="RWGY01000002">
    <property type="protein sequence ID" value="TVU51045.1"/>
    <property type="molecule type" value="Genomic_DNA"/>
</dbReference>
<evidence type="ECO:0000259" key="1">
    <source>
        <dbReference type="Pfam" id="PF12274"/>
    </source>
</evidence>
<evidence type="ECO:0000313" key="3">
    <source>
        <dbReference type="EMBL" id="TVU51045.1"/>
    </source>
</evidence>
<evidence type="ECO:0000259" key="2">
    <source>
        <dbReference type="Pfam" id="PF20235"/>
    </source>
</evidence>
<dbReference type="Pfam" id="PF20235">
    <property type="entry name" value="PIR2-like_helical"/>
    <property type="match status" value="2"/>
</dbReference>
<dbReference type="PANTHER" id="PTHR33120:SF47">
    <property type="entry name" value="OS05G0571400 PROTEIN"/>
    <property type="match status" value="1"/>
</dbReference>
<proteinExistence type="predicted"/>
<gene>
    <name evidence="3" type="ORF">EJB05_02449</name>
</gene>
<feature type="non-terminal residue" evidence="3">
    <location>
        <position position="1"/>
    </location>
</feature>
<dbReference type="InterPro" id="IPR046527">
    <property type="entry name" value="PIR2-like_helical"/>
</dbReference>
<dbReference type="InterPro" id="IPR022059">
    <property type="entry name" value="DUF3615"/>
</dbReference>
<organism evidence="3 4">
    <name type="scientific">Eragrostis curvula</name>
    <name type="common">weeping love grass</name>
    <dbReference type="NCBI Taxonomy" id="38414"/>
    <lineage>
        <taxon>Eukaryota</taxon>
        <taxon>Viridiplantae</taxon>
        <taxon>Streptophyta</taxon>
        <taxon>Embryophyta</taxon>
        <taxon>Tracheophyta</taxon>
        <taxon>Spermatophyta</taxon>
        <taxon>Magnoliopsida</taxon>
        <taxon>Liliopsida</taxon>
        <taxon>Poales</taxon>
        <taxon>Poaceae</taxon>
        <taxon>PACMAD clade</taxon>
        <taxon>Chloridoideae</taxon>
        <taxon>Eragrostideae</taxon>
        <taxon>Eragrostidinae</taxon>
        <taxon>Eragrostis</taxon>
    </lineage>
</organism>
<dbReference type="Gramene" id="TVU51045">
    <property type="protein sequence ID" value="TVU51045"/>
    <property type="gene ID" value="EJB05_02449"/>
</dbReference>
<feature type="domain" description="DUF3615" evidence="1">
    <location>
        <begin position="536"/>
        <end position="645"/>
    </location>
</feature>
<feature type="domain" description="PIR2-like helical" evidence="2">
    <location>
        <begin position="279"/>
        <end position="389"/>
    </location>
</feature>